<dbReference type="InterPro" id="IPR051871">
    <property type="entry name" value="GMC_Oxidoreductase-Related"/>
</dbReference>
<dbReference type="InterPro" id="IPR036188">
    <property type="entry name" value="FAD/NAD-bd_sf"/>
</dbReference>
<dbReference type="Proteomes" id="UP000264353">
    <property type="component" value="Chromosome A4"/>
</dbReference>
<gene>
    <name evidence="5" type="ORF">BRAA04T16399Z</name>
    <name evidence="4" type="ORF">BRARA_D00591</name>
</gene>
<evidence type="ECO:0000313" key="5">
    <source>
        <dbReference type="EMBL" id="VDD11312.1"/>
    </source>
</evidence>
<evidence type="ECO:0008006" key="7">
    <source>
        <dbReference type="Google" id="ProtNLM"/>
    </source>
</evidence>
<dbReference type="PANTHER" id="PTHR45968:SF2">
    <property type="entry name" value="(R)-MANDELONITRILE LYASE-LIKE"/>
    <property type="match status" value="1"/>
</dbReference>
<protein>
    <recommendedName>
        <fullName evidence="7">Glucose-methanol-choline oxidoreductase N-terminal domain-containing protein</fullName>
    </recommendedName>
</protein>
<keyword evidence="2" id="KW-0285">Flavoprotein</keyword>
<organism evidence="4 6">
    <name type="scientific">Brassica campestris</name>
    <name type="common">Field mustard</name>
    <dbReference type="NCBI Taxonomy" id="3711"/>
    <lineage>
        <taxon>Eukaryota</taxon>
        <taxon>Viridiplantae</taxon>
        <taxon>Streptophyta</taxon>
        <taxon>Embryophyta</taxon>
        <taxon>Tracheophyta</taxon>
        <taxon>Spermatophyta</taxon>
        <taxon>Magnoliopsida</taxon>
        <taxon>eudicotyledons</taxon>
        <taxon>Gunneridae</taxon>
        <taxon>Pentapetalae</taxon>
        <taxon>rosids</taxon>
        <taxon>malvids</taxon>
        <taxon>Brassicales</taxon>
        <taxon>Brassicaceae</taxon>
        <taxon>Brassiceae</taxon>
        <taxon>Brassica</taxon>
    </lineage>
</organism>
<evidence type="ECO:0000313" key="6">
    <source>
        <dbReference type="Proteomes" id="UP000264353"/>
    </source>
</evidence>
<evidence type="ECO:0000313" key="4">
    <source>
        <dbReference type="EMBL" id="RID65394.1"/>
    </source>
</evidence>
<reference evidence="5" key="2">
    <citation type="submission" date="2018-11" db="EMBL/GenBank/DDBJ databases">
        <authorList>
            <consortium name="Genoscope - CEA"/>
            <person name="William W."/>
        </authorList>
    </citation>
    <scope>NUCLEOTIDE SEQUENCE</scope>
</reference>
<dbReference type="SUPFAM" id="SSF51905">
    <property type="entry name" value="FAD/NAD(P)-binding domain"/>
    <property type="match status" value="1"/>
</dbReference>
<dbReference type="PROSITE" id="PS51257">
    <property type="entry name" value="PROKAR_LIPOPROTEIN"/>
    <property type="match status" value="1"/>
</dbReference>
<comment type="cofactor">
    <cofactor evidence="1">
        <name>FAD</name>
        <dbReference type="ChEBI" id="CHEBI:57692"/>
    </cofactor>
</comment>
<sequence>MRFVTNATDLASEDYYDYIIVGGGTAGCPLAATLSQSFRVLLLERGGFPYTRPNVMTHDGFLTTHRRQQLRLSRSVLRLRGRSAQRERPCSRRKQCDQRWVLQQS</sequence>
<evidence type="ECO:0000256" key="3">
    <source>
        <dbReference type="ARBA" id="ARBA00022827"/>
    </source>
</evidence>
<dbReference type="EMBL" id="LR031576">
    <property type="protein sequence ID" value="VDD11312.1"/>
    <property type="molecule type" value="Genomic_DNA"/>
</dbReference>
<dbReference type="Gene3D" id="3.50.50.60">
    <property type="entry name" value="FAD/NAD(P)-binding domain"/>
    <property type="match status" value="1"/>
</dbReference>
<dbReference type="AlphaFoldDB" id="A0A397ZM20"/>
<evidence type="ECO:0000256" key="1">
    <source>
        <dbReference type="ARBA" id="ARBA00001974"/>
    </source>
</evidence>
<evidence type="ECO:0000256" key="2">
    <source>
        <dbReference type="ARBA" id="ARBA00022630"/>
    </source>
</evidence>
<proteinExistence type="predicted"/>
<name>A0A397ZM20_BRACM</name>
<dbReference type="EMBL" id="CM010631">
    <property type="protein sequence ID" value="RID65394.1"/>
    <property type="molecule type" value="Genomic_DNA"/>
</dbReference>
<reference evidence="4 6" key="1">
    <citation type="submission" date="2018-06" db="EMBL/GenBank/DDBJ databases">
        <title>WGS assembly of Brassica rapa FPsc.</title>
        <authorList>
            <person name="Bowman J."/>
            <person name="Kohchi T."/>
            <person name="Yamato K."/>
            <person name="Jenkins J."/>
            <person name="Shu S."/>
            <person name="Ishizaki K."/>
            <person name="Yamaoka S."/>
            <person name="Nishihama R."/>
            <person name="Nakamura Y."/>
            <person name="Berger F."/>
            <person name="Adam C."/>
            <person name="Aki S."/>
            <person name="Althoff F."/>
            <person name="Araki T."/>
            <person name="Arteaga-Vazquez M."/>
            <person name="Balasubrmanian S."/>
            <person name="Bauer D."/>
            <person name="Boehm C."/>
            <person name="Briginshaw L."/>
            <person name="Caballero-Perez J."/>
            <person name="Catarino B."/>
            <person name="Chen F."/>
            <person name="Chiyoda S."/>
            <person name="Chovatia M."/>
            <person name="Davies K."/>
            <person name="Delmans M."/>
            <person name="Demura T."/>
            <person name="Dierschke T."/>
            <person name="Dolan L."/>
            <person name="Dorantes-Acosta A."/>
            <person name="Eklund D."/>
            <person name="Florent S."/>
            <person name="Flores-Sandoval E."/>
            <person name="Fujiyama A."/>
            <person name="Fukuzawa H."/>
            <person name="Galik B."/>
            <person name="Grimanelli D."/>
            <person name="Grimwood J."/>
            <person name="Grossniklaus U."/>
            <person name="Hamada T."/>
            <person name="Haseloff J."/>
            <person name="Hetherington A."/>
            <person name="Higo A."/>
            <person name="Hirakawa Y."/>
            <person name="Hundley H."/>
            <person name="Ikeda Y."/>
            <person name="Inoue K."/>
            <person name="Inoue S."/>
            <person name="Ishida S."/>
            <person name="Jia Q."/>
            <person name="Kakita M."/>
            <person name="Kanazawa T."/>
            <person name="Kawai Y."/>
            <person name="Kawashima T."/>
            <person name="Kennedy M."/>
            <person name="Kinose K."/>
            <person name="Kinoshita T."/>
            <person name="Kohara Y."/>
            <person name="Koide E."/>
            <person name="Komatsu K."/>
            <person name="Kopischke S."/>
            <person name="Kubo M."/>
            <person name="Kyozuka J."/>
            <person name="Lagercrantz U."/>
            <person name="Lin S."/>
            <person name="Lindquist E."/>
            <person name="Lipzen A."/>
            <person name="Lu C."/>
            <person name="Luna E."/>
            <person name="Martienssen R."/>
            <person name="Minamino N."/>
            <person name="Mizutani M."/>
            <person name="Mizutani M."/>
            <person name="Mochizuki N."/>
            <person name="Monte I."/>
            <person name="Mosher R."/>
            <person name="Nagasaki H."/>
            <person name="Nakagami H."/>
            <person name="Naramoto S."/>
            <person name="Nishitani K."/>
            <person name="Ohtani M."/>
            <person name="Okamoto T."/>
            <person name="Okumura M."/>
            <person name="Phillips J."/>
            <person name="Pollak B."/>
            <person name="Reinders A."/>
            <person name="Roevekamp M."/>
            <person name="Sano R."/>
            <person name="Sawa S."/>
            <person name="Schmid M."/>
            <person name="Shirakawa M."/>
            <person name="Solano R."/>
            <person name="Spunde A."/>
            <person name="Suetsugu N."/>
            <person name="Sugano S."/>
            <person name="Sugiyama A."/>
            <person name="Sun R."/>
            <person name="Suzuki Y."/>
            <person name="Takenaka M."/>
            <person name="Takezawa D."/>
            <person name="Tomogane H."/>
            <person name="Tsuzuki M."/>
            <person name="Ueda T."/>
            <person name="Umeda M."/>
            <person name="Ward J."/>
            <person name="Watanabe Y."/>
            <person name="Yazaki K."/>
            <person name="Yokoyama R."/>
            <person name="Yoshitake Y."/>
            <person name="Yotsui I."/>
            <person name="Zachgo S."/>
            <person name="Schmutz J."/>
        </authorList>
    </citation>
    <scope>NUCLEOTIDE SEQUENCE [LARGE SCALE GENOMIC DNA]</scope>
    <source>
        <strain evidence="6">cv. B-3</strain>
    </source>
</reference>
<dbReference type="PANTHER" id="PTHR45968">
    <property type="entry name" value="OSJNBA0019K04.7 PROTEIN"/>
    <property type="match status" value="1"/>
</dbReference>
<accession>A0A397ZM20</accession>
<keyword evidence="3" id="KW-0274">FAD</keyword>